<feature type="region of interest" description="Disordered" evidence="1">
    <location>
        <begin position="1"/>
        <end position="29"/>
    </location>
</feature>
<evidence type="ECO:0000313" key="3">
    <source>
        <dbReference type="Proteomes" id="UP000013827"/>
    </source>
</evidence>
<protein>
    <submittedName>
        <fullName evidence="2">Uncharacterized protein</fullName>
    </submittedName>
</protein>
<keyword evidence="3" id="KW-1185">Reference proteome</keyword>
<reference evidence="2" key="2">
    <citation type="submission" date="2024-10" db="UniProtKB">
        <authorList>
            <consortium name="EnsemblProtists"/>
        </authorList>
    </citation>
    <scope>IDENTIFICATION</scope>
</reference>
<name>A0A0D3K1T7_EMIH1</name>
<dbReference type="eggNOG" id="ENOG502QTE1">
    <property type="taxonomic scope" value="Eukaryota"/>
</dbReference>
<dbReference type="KEGG" id="ehx:EMIHUDRAFT_442710"/>
<organism evidence="2 3">
    <name type="scientific">Emiliania huxleyi (strain CCMP1516)</name>
    <dbReference type="NCBI Taxonomy" id="280463"/>
    <lineage>
        <taxon>Eukaryota</taxon>
        <taxon>Haptista</taxon>
        <taxon>Haptophyta</taxon>
        <taxon>Prymnesiophyceae</taxon>
        <taxon>Isochrysidales</taxon>
        <taxon>Noelaerhabdaceae</taxon>
        <taxon>Emiliania</taxon>
    </lineage>
</organism>
<feature type="compositionally biased region" description="Polar residues" evidence="1">
    <location>
        <begin position="12"/>
        <end position="25"/>
    </location>
</feature>
<dbReference type="EnsemblProtists" id="EOD29722">
    <property type="protein sequence ID" value="EOD29722"/>
    <property type="gene ID" value="EMIHUDRAFT_442710"/>
</dbReference>
<evidence type="ECO:0000313" key="2">
    <source>
        <dbReference type="EnsemblProtists" id="EOD29722"/>
    </source>
</evidence>
<reference evidence="3" key="1">
    <citation type="journal article" date="2013" name="Nature">
        <title>Pan genome of the phytoplankton Emiliania underpins its global distribution.</title>
        <authorList>
            <person name="Read B.A."/>
            <person name="Kegel J."/>
            <person name="Klute M.J."/>
            <person name="Kuo A."/>
            <person name="Lefebvre S.C."/>
            <person name="Maumus F."/>
            <person name="Mayer C."/>
            <person name="Miller J."/>
            <person name="Monier A."/>
            <person name="Salamov A."/>
            <person name="Young J."/>
            <person name="Aguilar M."/>
            <person name="Claverie J.M."/>
            <person name="Frickenhaus S."/>
            <person name="Gonzalez K."/>
            <person name="Herman E.K."/>
            <person name="Lin Y.C."/>
            <person name="Napier J."/>
            <person name="Ogata H."/>
            <person name="Sarno A.F."/>
            <person name="Shmutz J."/>
            <person name="Schroeder D."/>
            <person name="de Vargas C."/>
            <person name="Verret F."/>
            <person name="von Dassow P."/>
            <person name="Valentin K."/>
            <person name="Van de Peer Y."/>
            <person name="Wheeler G."/>
            <person name="Dacks J.B."/>
            <person name="Delwiche C.F."/>
            <person name="Dyhrman S.T."/>
            <person name="Glockner G."/>
            <person name="John U."/>
            <person name="Richards T."/>
            <person name="Worden A.Z."/>
            <person name="Zhang X."/>
            <person name="Grigoriev I.V."/>
            <person name="Allen A.E."/>
            <person name="Bidle K."/>
            <person name="Borodovsky M."/>
            <person name="Bowler C."/>
            <person name="Brownlee C."/>
            <person name="Cock J.M."/>
            <person name="Elias M."/>
            <person name="Gladyshev V.N."/>
            <person name="Groth M."/>
            <person name="Guda C."/>
            <person name="Hadaegh A."/>
            <person name="Iglesias-Rodriguez M.D."/>
            <person name="Jenkins J."/>
            <person name="Jones B.M."/>
            <person name="Lawson T."/>
            <person name="Leese F."/>
            <person name="Lindquist E."/>
            <person name="Lobanov A."/>
            <person name="Lomsadze A."/>
            <person name="Malik S.B."/>
            <person name="Marsh M.E."/>
            <person name="Mackinder L."/>
            <person name="Mock T."/>
            <person name="Mueller-Roeber B."/>
            <person name="Pagarete A."/>
            <person name="Parker M."/>
            <person name="Probert I."/>
            <person name="Quesneville H."/>
            <person name="Raines C."/>
            <person name="Rensing S.A."/>
            <person name="Riano-Pachon D.M."/>
            <person name="Richier S."/>
            <person name="Rokitta S."/>
            <person name="Shiraiwa Y."/>
            <person name="Soanes D.M."/>
            <person name="van der Giezen M."/>
            <person name="Wahlund T.M."/>
            <person name="Williams B."/>
            <person name="Wilson W."/>
            <person name="Wolfe G."/>
            <person name="Wurch L.L."/>
        </authorList>
    </citation>
    <scope>NUCLEOTIDE SEQUENCE</scope>
</reference>
<feature type="region of interest" description="Disordered" evidence="1">
    <location>
        <begin position="577"/>
        <end position="607"/>
    </location>
</feature>
<evidence type="ECO:0000256" key="1">
    <source>
        <dbReference type="SAM" id="MobiDB-lite"/>
    </source>
</evidence>
<dbReference type="HOGENOM" id="CLU_450270_0_0_1"/>
<dbReference type="GeneID" id="17274995"/>
<dbReference type="PaxDb" id="2903-EOD29722"/>
<proteinExistence type="predicted"/>
<accession>A0A0D3K1T7</accession>
<dbReference type="AlphaFoldDB" id="A0A0D3K1T7"/>
<sequence length="607" mass="65664">MGGPRQLRLQGRSGSAQLKTTTSATPEPAGQVEFIPTEVPITWLLQQVKLPGGLVGAAHVLSFKIDRDAEGCRTPRRNPQVEAALHAARELCAWSKRVCQFMNQRIFSKAERCAKVQAHTGRDGFLALIASTHQPSELFVPVLPLFEARAAEEEADAAGGDGDGGDGDGTLVSVTAAAAEAASTPVLRIGDINAMLAEQRRALEAKWATLADACPPADDGSLLSPVELKLSIAVKHLDDCCSQLSQGVDYIEAMLKKQLLDAVGRLVTPADFQRYMDFHGQRLFKPEYAPKPFCFAVRRPDHYPEGTLTIEHLSPDRSRGAIHTSGAIHTICRRVAEPVAPMSFALDAATRVSFTGERFVHAYVAHQFGDPPSPPPSPPPPNWRSPPAPCTGSGASVLMLGARARQFSSFMLLLGRMGPAGTFEQKHALILQNKDAVDIPLMLEALPSATEFRDAISSLSPEQQRFAKAYRAMQLEGSVFGILVIQLKPQLEALLKLPHDALTKEIALTQQLLDLFIQYQIPSDLLTYAGPASASPEEKLEAVRGHVAAIYKMVEAAKEGELHAARQQAMMEQPFHEYAESFGDTSAGSPPRRNARSIQRTASSASA</sequence>
<dbReference type="Proteomes" id="UP000013827">
    <property type="component" value="Unassembled WGS sequence"/>
</dbReference>
<dbReference type="RefSeq" id="XP_005782151.1">
    <property type="nucleotide sequence ID" value="XM_005782094.1"/>
</dbReference>
<feature type="compositionally biased region" description="Polar residues" evidence="1">
    <location>
        <begin position="596"/>
        <end position="607"/>
    </location>
</feature>